<dbReference type="Proteomes" id="UP000013783">
    <property type="component" value="Unassembled WGS sequence"/>
</dbReference>
<evidence type="ECO:0000313" key="2">
    <source>
        <dbReference type="EMBL" id="EOH75167.1"/>
    </source>
</evidence>
<comment type="caution">
    <text evidence="2">The sequence shown here is derived from an EMBL/GenBank/DDBJ whole genome shotgun (WGS) entry which is preliminary data.</text>
</comment>
<dbReference type="EMBL" id="ASWA01000003">
    <property type="protein sequence ID" value="EOT66629.1"/>
    <property type="molecule type" value="Genomic_DNA"/>
</dbReference>
<evidence type="ECO:0000259" key="1">
    <source>
        <dbReference type="PROSITE" id="PS51186"/>
    </source>
</evidence>
<organism evidence="2 4">
    <name type="scientific">Enterococcus malodoratus ATCC 43197</name>
    <dbReference type="NCBI Taxonomy" id="1158601"/>
    <lineage>
        <taxon>Bacteria</taxon>
        <taxon>Bacillati</taxon>
        <taxon>Bacillota</taxon>
        <taxon>Bacilli</taxon>
        <taxon>Lactobacillales</taxon>
        <taxon>Enterococcaceae</taxon>
        <taxon>Enterococcus</taxon>
    </lineage>
</organism>
<evidence type="ECO:0000313" key="3">
    <source>
        <dbReference type="EMBL" id="EOT66629.1"/>
    </source>
</evidence>
<proteinExistence type="predicted"/>
<dbReference type="PATRIC" id="fig|1158601.3.peg.2939"/>
<dbReference type="PROSITE" id="PS51186">
    <property type="entry name" value="GNAT"/>
    <property type="match status" value="1"/>
</dbReference>
<gene>
    <name evidence="3" type="ORF">I585_02150</name>
    <name evidence="2" type="ORF">UAI_02969</name>
</gene>
<reference evidence="2 4" key="1">
    <citation type="submission" date="2013-02" db="EMBL/GenBank/DDBJ databases">
        <title>The Genome Sequence of Enterococcus malodoratus ATCC_43197.</title>
        <authorList>
            <consortium name="The Broad Institute Genome Sequencing Platform"/>
            <consortium name="The Broad Institute Genome Sequencing Center for Infectious Disease"/>
            <person name="Earl A.M."/>
            <person name="Gilmore M.S."/>
            <person name="Lebreton F."/>
            <person name="Walker B."/>
            <person name="Young S.K."/>
            <person name="Zeng Q."/>
            <person name="Gargeya S."/>
            <person name="Fitzgerald M."/>
            <person name="Haas B."/>
            <person name="Abouelleil A."/>
            <person name="Alvarado L."/>
            <person name="Arachchi H.M."/>
            <person name="Berlin A.M."/>
            <person name="Chapman S.B."/>
            <person name="Dewar J."/>
            <person name="Goldberg J."/>
            <person name="Griggs A."/>
            <person name="Gujja S."/>
            <person name="Hansen M."/>
            <person name="Howarth C."/>
            <person name="Imamovic A."/>
            <person name="Larimer J."/>
            <person name="McCowan C."/>
            <person name="Murphy C."/>
            <person name="Neiman D."/>
            <person name="Pearson M."/>
            <person name="Priest M."/>
            <person name="Roberts A."/>
            <person name="Saif S."/>
            <person name="Shea T."/>
            <person name="Sisk P."/>
            <person name="Sykes S."/>
            <person name="Wortman J."/>
            <person name="Nusbaum C."/>
            <person name="Birren B."/>
        </authorList>
    </citation>
    <scope>NUCLEOTIDE SEQUENCE [LARGE SCALE GENOMIC DNA]</scope>
    <source>
        <strain evidence="2 4">ATCC 43197</strain>
    </source>
</reference>
<sequence length="175" mass="19780">METIQLVHPAKKHEAAVLDYIEEHFSNGENFLHGSSLLTEMESYDAWLEHLAKQSDKTSVSSDWVVSTTLLAIRKNDQKILGTIDIRHELNDFLQAFGGHIGCGVRPSERRKGYATEILRLGLAYCQTLGLEKVMVACYKENSPSAQMIQKNGGVLEREFTHVDGKMVQVYWINL</sequence>
<accession>R2NSY7</accession>
<name>R2NSY7_9ENTE</name>
<dbReference type="SUPFAM" id="SSF55729">
    <property type="entry name" value="Acyl-CoA N-acyltransferases (Nat)"/>
    <property type="match status" value="1"/>
</dbReference>
<dbReference type="Pfam" id="PF13302">
    <property type="entry name" value="Acetyltransf_3"/>
    <property type="match status" value="1"/>
</dbReference>
<evidence type="ECO:0000313" key="4">
    <source>
        <dbReference type="Proteomes" id="UP000013783"/>
    </source>
</evidence>
<dbReference type="GO" id="GO:0016747">
    <property type="term" value="F:acyltransferase activity, transferring groups other than amino-acyl groups"/>
    <property type="evidence" value="ECO:0007669"/>
    <property type="project" value="InterPro"/>
</dbReference>
<dbReference type="Proteomes" id="UP000014148">
    <property type="component" value="Unassembled WGS sequence"/>
</dbReference>
<dbReference type="PANTHER" id="PTHR39173">
    <property type="entry name" value="ACETYLTRANSFERASE"/>
    <property type="match status" value="1"/>
</dbReference>
<dbReference type="InterPro" id="IPR016181">
    <property type="entry name" value="Acyl_CoA_acyltransferase"/>
</dbReference>
<evidence type="ECO:0000313" key="5">
    <source>
        <dbReference type="Proteomes" id="UP000014148"/>
    </source>
</evidence>
<keyword evidence="5" id="KW-1185">Reference proteome</keyword>
<dbReference type="EMBL" id="AJAK01000020">
    <property type="protein sequence ID" value="EOH75167.1"/>
    <property type="molecule type" value="Genomic_DNA"/>
</dbReference>
<dbReference type="InterPro" id="IPR000182">
    <property type="entry name" value="GNAT_dom"/>
</dbReference>
<dbReference type="STRING" id="71451.RV07_GL001664"/>
<protein>
    <recommendedName>
        <fullName evidence="1">N-acetyltransferase domain-containing protein</fullName>
    </recommendedName>
</protein>
<dbReference type="eggNOG" id="COG3981">
    <property type="taxonomic scope" value="Bacteria"/>
</dbReference>
<dbReference type="PANTHER" id="PTHR39173:SF1">
    <property type="entry name" value="ACETYLTRANSFERASE"/>
    <property type="match status" value="1"/>
</dbReference>
<dbReference type="OrthoDB" id="9797989at2"/>
<feature type="domain" description="N-acetyltransferase" evidence="1">
    <location>
        <begin position="15"/>
        <end position="175"/>
    </location>
</feature>
<reference evidence="3 5" key="2">
    <citation type="submission" date="2013-03" db="EMBL/GenBank/DDBJ databases">
        <title>The Genome Sequence of Enterococcus malodoratus ATCC_43197 (PacBio/Illumina hybrid assembly).</title>
        <authorList>
            <consortium name="The Broad Institute Genomics Platform"/>
            <consortium name="The Broad Institute Genome Sequencing Center for Infectious Disease"/>
            <person name="Earl A."/>
            <person name="Russ C."/>
            <person name="Gilmore M."/>
            <person name="Surin D."/>
            <person name="Walker B."/>
            <person name="Young S."/>
            <person name="Zeng Q."/>
            <person name="Gargeya S."/>
            <person name="Fitzgerald M."/>
            <person name="Haas B."/>
            <person name="Abouelleil A."/>
            <person name="Allen A.W."/>
            <person name="Alvarado L."/>
            <person name="Arachchi H.M."/>
            <person name="Berlin A.M."/>
            <person name="Chapman S.B."/>
            <person name="Gainer-Dewar J."/>
            <person name="Goldberg J."/>
            <person name="Griggs A."/>
            <person name="Gujja S."/>
            <person name="Hansen M."/>
            <person name="Howarth C."/>
            <person name="Imamovic A."/>
            <person name="Ireland A."/>
            <person name="Larimer J."/>
            <person name="McCowan C."/>
            <person name="Murphy C."/>
            <person name="Pearson M."/>
            <person name="Poon T.W."/>
            <person name="Priest M."/>
            <person name="Roberts A."/>
            <person name="Saif S."/>
            <person name="Shea T."/>
            <person name="Sisk P."/>
            <person name="Sykes S."/>
            <person name="Wortman J."/>
            <person name="Nusbaum C."/>
            <person name="Birren B."/>
        </authorList>
    </citation>
    <scope>NUCLEOTIDE SEQUENCE [LARGE SCALE GENOMIC DNA]</scope>
    <source>
        <strain evidence="3 5">ATCC 43197</strain>
    </source>
</reference>
<dbReference type="CDD" id="cd04301">
    <property type="entry name" value="NAT_SF"/>
    <property type="match status" value="1"/>
</dbReference>
<dbReference type="Gene3D" id="3.40.630.30">
    <property type="match status" value="1"/>
</dbReference>
<dbReference type="RefSeq" id="WP_010741769.1">
    <property type="nucleotide sequence ID" value="NZ_KB946251.1"/>
</dbReference>
<dbReference type="AlphaFoldDB" id="R2NSY7"/>